<dbReference type="AlphaFoldDB" id="A0AAE3VRJ8"/>
<reference evidence="2" key="1">
    <citation type="submission" date="2023-07" db="EMBL/GenBank/DDBJ databases">
        <title>Genomic Encyclopedia of Type Strains, Phase IV (KMG-IV): sequencing the most valuable type-strain genomes for metagenomic binning, comparative biology and taxonomic classification.</title>
        <authorList>
            <person name="Goeker M."/>
        </authorList>
    </citation>
    <scope>NUCLEOTIDE SEQUENCE</scope>
    <source>
        <strain evidence="2">DSM 21202</strain>
    </source>
</reference>
<accession>A0AAE3VRJ8</accession>
<evidence type="ECO:0000313" key="3">
    <source>
        <dbReference type="Proteomes" id="UP001229244"/>
    </source>
</evidence>
<sequence>MSDTEESRSQAGVVPFAPSTPSKSAHRLTSFHRDELGIILRVYGRKVAEGEWRDYAIDHGRDEATFSIFRRTAEVPLYRITKTPANARKQGAYAVVNAGNVVLKRGHDLAKVLRVFEKKRDLRLVGT</sequence>
<feature type="region of interest" description="Disordered" evidence="1">
    <location>
        <begin position="1"/>
        <end position="27"/>
    </location>
</feature>
<comment type="caution">
    <text evidence="2">The sequence shown here is derived from an EMBL/GenBank/DDBJ whole genome shotgun (WGS) entry which is preliminary data.</text>
</comment>
<dbReference type="EMBL" id="JAUSUL010000004">
    <property type="protein sequence ID" value="MDQ0317044.1"/>
    <property type="molecule type" value="Genomic_DNA"/>
</dbReference>
<name>A0AAE3VRJ8_9HYPH</name>
<dbReference type="Proteomes" id="UP001229244">
    <property type="component" value="Unassembled WGS sequence"/>
</dbReference>
<gene>
    <name evidence="2" type="ORF">J2S73_003521</name>
</gene>
<organism evidence="2 3">
    <name type="scientific">Amorphus orientalis</name>
    <dbReference type="NCBI Taxonomy" id="649198"/>
    <lineage>
        <taxon>Bacteria</taxon>
        <taxon>Pseudomonadati</taxon>
        <taxon>Pseudomonadota</taxon>
        <taxon>Alphaproteobacteria</taxon>
        <taxon>Hyphomicrobiales</taxon>
        <taxon>Amorphaceae</taxon>
        <taxon>Amorphus</taxon>
    </lineage>
</organism>
<dbReference type="Pfam" id="PF10984">
    <property type="entry name" value="DUF2794"/>
    <property type="match status" value="1"/>
</dbReference>
<evidence type="ECO:0008006" key="4">
    <source>
        <dbReference type="Google" id="ProtNLM"/>
    </source>
</evidence>
<evidence type="ECO:0000256" key="1">
    <source>
        <dbReference type="SAM" id="MobiDB-lite"/>
    </source>
</evidence>
<keyword evidence="3" id="KW-1185">Reference proteome</keyword>
<dbReference type="InterPro" id="IPR021252">
    <property type="entry name" value="DUF2794"/>
</dbReference>
<evidence type="ECO:0000313" key="2">
    <source>
        <dbReference type="EMBL" id="MDQ0317044.1"/>
    </source>
</evidence>
<dbReference type="RefSeq" id="WP_306886939.1">
    <property type="nucleotide sequence ID" value="NZ_JAUSUL010000004.1"/>
</dbReference>
<proteinExistence type="predicted"/>
<protein>
    <recommendedName>
        <fullName evidence="4">DUF2794 domain-containing protein</fullName>
    </recommendedName>
</protein>